<dbReference type="Pfam" id="PF00582">
    <property type="entry name" value="Usp"/>
    <property type="match status" value="1"/>
</dbReference>
<dbReference type="OMA" id="LAAHDEM"/>
<dbReference type="EMBL" id="CP051298">
    <property type="protein sequence ID" value="QKD42221.1"/>
    <property type="molecule type" value="Genomic_DNA"/>
</dbReference>
<dbReference type="InterPro" id="IPR006016">
    <property type="entry name" value="UspA"/>
</dbReference>
<reference evidence="3 6" key="2">
    <citation type="submission" date="2020-05" db="EMBL/GenBank/DDBJ databases">
        <title>Complete genome sequence of Alicycliphilus denitrificans DP3.</title>
        <authorList>
            <person name="Chen X."/>
        </authorList>
    </citation>
    <scope>NUCLEOTIDE SEQUENCE [LARGE SCALE GENOMIC DNA]</scope>
    <source>
        <strain evidence="3 6">DP3</strain>
    </source>
</reference>
<dbReference type="EMBL" id="NKDB02000001">
    <property type="protein sequence ID" value="RKJ99315.1"/>
    <property type="molecule type" value="Genomic_DNA"/>
</dbReference>
<accession>A0A420KHA5</accession>
<dbReference type="Proteomes" id="UP000500755">
    <property type="component" value="Chromosome"/>
</dbReference>
<protein>
    <submittedName>
        <fullName evidence="4">Universal stress protein</fullName>
    </submittedName>
</protein>
<dbReference type="AlphaFoldDB" id="A0A420KHA5"/>
<evidence type="ECO:0000313" key="5">
    <source>
        <dbReference type="Proteomes" id="UP000216225"/>
    </source>
</evidence>
<evidence type="ECO:0000313" key="3">
    <source>
        <dbReference type="EMBL" id="QKD42221.1"/>
    </source>
</evidence>
<dbReference type="InterPro" id="IPR014729">
    <property type="entry name" value="Rossmann-like_a/b/a_fold"/>
</dbReference>
<evidence type="ECO:0000259" key="2">
    <source>
        <dbReference type="Pfam" id="PF00582"/>
    </source>
</evidence>
<comment type="similarity">
    <text evidence="1">Belongs to the universal stress protein A family.</text>
</comment>
<evidence type="ECO:0000313" key="6">
    <source>
        <dbReference type="Proteomes" id="UP000500755"/>
    </source>
</evidence>
<dbReference type="PRINTS" id="PR01438">
    <property type="entry name" value="UNVRSLSTRESS"/>
</dbReference>
<sequence length="140" mass="14838">MNILLAVDGSTYTKKMLAYLAAHDEMLGSSHTYTAITVQPPLPPRARAALGKETVDSYYADEGEKVLSPVVKFMGRHGVQPKTMIKVGPAGETIAKVAESGKYDLVVMGTHGHGSLGKLVMGSVSTQVLANCTVPVLLVR</sequence>
<dbReference type="PANTHER" id="PTHR46268">
    <property type="entry name" value="STRESS RESPONSE PROTEIN NHAX"/>
    <property type="match status" value="1"/>
</dbReference>
<dbReference type="InterPro" id="IPR006015">
    <property type="entry name" value="Universal_stress_UspA"/>
</dbReference>
<gene>
    <name evidence="4" type="ORF">CE154_006110</name>
    <name evidence="3" type="ORF">HF896_00750</name>
</gene>
<reference evidence="4 5" key="1">
    <citation type="submission" date="2018-09" db="EMBL/GenBank/DDBJ databases">
        <title>Genome comparison of Alicycliphilus sp. BQ1, a polyurethanolytic bacterium, with its closest phylogenetic relatives Alicycliphilus denitrificans BC and K601, unable to attack polyurethane.</title>
        <authorList>
            <person name="Loza-Tavera H."/>
            <person name="Lozano L."/>
            <person name="Cevallos M."/>
            <person name="Maya-Lucas O."/>
            <person name="Garcia-Mena J."/>
            <person name="Hernandez J."/>
        </authorList>
    </citation>
    <scope>NUCLEOTIDE SEQUENCE [LARGE SCALE GENOMIC DNA]</scope>
    <source>
        <strain evidence="4 5">BQ1</strain>
    </source>
</reference>
<evidence type="ECO:0000313" key="4">
    <source>
        <dbReference type="EMBL" id="RKJ99315.1"/>
    </source>
</evidence>
<proteinExistence type="inferred from homology"/>
<dbReference type="CDD" id="cd00293">
    <property type="entry name" value="USP-like"/>
    <property type="match status" value="1"/>
</dbReference>
<dbReference type="RefSeq" id="WP_013517033.1">
    <property type="nucleotide sequence ID" value="NZ_CP051298.1"/>
</dbReference>
<evidence type="ECO:0000256" key="1">
    <source>
        <dbReference type="ARBA" id="ARBA00008791"/>
    </source>
</evidence>
<name>A0A420KHA5_9BURK</name>
<feature type="domain" description="UspA" evidence="2">
    <location>
        <begin position="2"/>
        <end position="140"/>
    </location>
</feature>
<organism evidence="4 5">
    <name type="scientific">Alicycliphilus denitrificans</name>
    <dbReference type="NCBI Taxonomy" id="179636"/>
    <lineage>
        <taxon>Bacteria</taxon>
        <taxon>Pseudomonadati</taxon>
        <taxon>Pseudomonadota</taxon>
        <taxon>Betaproteobacteria</taxon>
        <taxon>Burkholderiales</taxon>
        <taxon>Comamonadaceae</taxon>
        <taxon>Alicycliphilus</taxon>
    </lineage>
</organism>
<dbReference type="Proteomes" id="UP000216225">
    <property type="component" value="Unassembled WGS sequence"/>
</dbReference>
<dbReference type="SUPFAM" id="SSF52402">
    <property type="entry name" value="Adenine nucleotide alpha hydrolases-like"/>
    <property type="match status" value="1"/>
</dbReference>
<dbReference type="Gene3D" id="3.40.50.620">
    <property type="entry name" value="HUPs"/>
    <property type="match status" value="1"/>
</dbReference>
<dbReference type="PANTHER" id="PTHR46268:SF6">
    <property type="entry name" value="UNIVERSAL STRESS PROTEIN UP12"/>
    <property type="match status" value="1"/>
</dbReference>